<evidence type="ECO:0000256" key="6">
    <source>
        <dbReference type="HAMAP-Rule" id="MF_00528"/>
    </source>
</evidence>
<evidence type="ECO:0000256" key="4">
    <source>
        <dbReference type="ARBA" id="ARBA00022801"/>
    </source>
</evidence>
<comment type="function">
    <text evidence="6">Nucleoside triphosphate pyrophosphatase that hydrolyzes dTTP and UTP. May have a dual role in cell division arrest and in preventing the incorporation of modified nucleotides into cellular nucleic acids.</text>
</comment>
<dbReference type="GO" id="GO:0036218">
    <property type="term" value="F:dTTP diphosphatase activity"/>
    <property type="evidence" value="ECO:0007669"/>
    <property type="project" value="RHEA"/>
</dbReference>
<dbReference type="HAMAP" id="MF_00528">
    <property type="entry name" value="Maf"/>
    <property type="match status" value="1"/>
</dbReference>
<comment type="catalytic activity">
    <reaction evidence="6">
        <text>dTTP + H2O = dTMP + diphosphate + H(+)</text>
        <dbReference type="Rhea" id="RHEA:28534"/>
        <dbReference type="ChEBI" id="CHEBI:15377"/>
        <dbReference type="ChEBI" id="CHEBI:15378"/>
        <dbReference type="ChEBI" id="CHEBI:33019"/>
        <dbReference type="ChEBI" id="CHEBI:37568"/>
        <dbReference type="ChEBI" id="CHEBI:63528"/>
        <dbReference type="EC" id="3.6.1.9"/>
    </reaction>
</comment>
<dbReference type="NCBIfam" id="TIGR00172">
    <property type="entry name" value="maf"/>
    <property type="match status" value="1"/>
</dbReference>
<dbReference type="AlphaFoldDB" id="A0A1F5TSL5"/>
<gene>
    <name evidence="7" type="ORF">A2531_04765</name>
</gene>
<comment type="caution">
    <text evidence="7">The sequence shown here is derived from an EMBL/GenBank/DDBJ whole genome shotgun (WGS) entry which is preliminary data.</text>
</comment>
<dbReference type="GO" id="GO:0036221">
    <property type="term" value="F:UTP diphosphatase activity"/>
    <property type="evidence" value="ECO:0007669"/>
    <property type="project" value="RHEA"/>
</dbReference>
<keyword evidence="5 6" id="KW-0546">Nucleotide metabolism</keyword>
<dbReference type="Pfam" id="PF02545">
    <property type="entry name" value="Maf"/>
    <property type="match status" value="1"/>
</dbReference>
<evidence type="ECO:0000256" key="2">
    <source>
        <dbReference type="ARBA" id="ARBA00004496"/>
    </source>
</evidence>
<dbReference type="EMBL" id="MFGO01000001">
    <property type="protein sequence ID" value="OGF41915.1"/>
    <property type="molecule type" value="Genomic_DNA"/>
</dbReference>
<feature type="active site" description="Proton acceptor" evidence="6">
    <location>
        <position position="72"/>
    </location>
</feature>
<dbReference type="SUPFAM" id="SSF52972">
    <property type="entry name" value="ITPase-like"/>
    <property type="match status" value="1"/>
</dbReference>
<dbReference type="GO" id="GO:0005737">
    <property type="term" value="C:cytoplasm"/>
    <property type="evidence" value="ECO:0007669"/>
    <property type="project" value="UniProtKB-SubCell"/>
</dbReference>
<feature type="site" description="Important for substrate specificity" evidence="6">
    <location>
        <position position="73"/>
    </location>
</feature>
<evidence type="ECO:0000313" key="7">
    <source>
        <dbReference type="EMBL" id="OGF41915.1"/>
    </source>
</evidence>
<name>A0A1F5TSL5_9BACT</name>
<dbReference type="Proteomes" id="UP000177579">
    <property type="component" value="Unassembled WGS sequence"/>
</dbReference>
<comment type="catalytic activity">
    <reaction evidence="6">
        <text>UTP + H2O = UMP + diphosphate + H(+)</text>
        <dbReference type="Rhea" id="RHEA:29395"/>
        <dbReference type="ChEBI" id="CHEBI:15377"/>
        <dbReference type="ChEBI" id="CHEBI:15378"/>
        <dbReference type="ChEBI" id="CHEBI:33019"/>
        <dbReference type="ChEBI" id="CHEBI:46398"/>
        <dbReference type="ChEBI" id="CHEBI:57865"/>
        <dbReference type="EC" id="3.6.1.9"/>
    </reaction>
</comment>
<dbReference type="CDD" id="cd00555">
    <property type="entry name" value="Maf"/>
    <property type="match status" value="1"/>
</dbReference>
<keyword evidence="4 6" id="KW-0378">Hydrolase</keyword>
<evidence type="ECO:0000256" key="5">
    <source>
        <dbReference type="ARBA" id="ARBA00023080"/>
    </source>
</evidence>
<evidence type="ECO:0000256" key="3">
    <source>
        <dbReference type="ARBA" id="ARBA00022490"/>
    </source>
</evidence>
<comment type="subcellular location">
    <subcellularLocation>
        <location evidence="2 6">Cytoplasm</location>
    </subcellularLocation>
</comment>
<evidence type="ECO:0000256" key="1">
    <source>
        <dbReference type="ARBA" id="ARBA00001968"/>
    </source>
</evidence>
<evidence type="ECO:0000313" key="8">
    <source>
        <dbReference type="Proteomes" id="UP000177579"/>
    </source>
</evidence>
<dbReference type="GO" id="GO:0009117">
    <property type="term" value="P:nucleotide metabolic process"/>
    <property type="evidence" value="ECO:0007669"/>
    <property type="project" value="UniProtKB-KW"/>
</dbReference>
<dbReference type="InterPro" id="IPR029001">
    <property type="entry name" value="ITPase-like_fam"/>
</dbReference>
<keyword evidence="3 6" id="KW-0963">Cytoplasm</keyword>
<accession>A0A1F5TSL5</accession>
<comment type="similarity">
    <text evidence="6">Belongs to the Maf family. YhdE subfamily.</text>
</comment>
<protein>
    <recommendedName>
        <fullName evidence="6">dTTP/UTP pyrophosphatase</fullName>
        <shortName evidence="6">dTTPase/UTPase</shortName>
        <ecNumber evidence="6">3.6.1.9</ecNumber>
    </recommendedName>
    <alternativeName>
        <fullName evidence="6">Nucleoside triphosphate pyrophosphatase</fullName>
    </alternativeName>
    <alternativeName>
        <fullName evidence="6">Nucleotide pyrophosphatase</fullName>
        <shortName evidence="6">Nucleotide PPase</shortName>
    </alternativeName>
</protein>
<feature type="site" description="Important for substrate specificity" evidence="6">
    <location>
        <position position="15"/>
    </location>
</feature>
<dbReference type="Gene3D" id="3.90.950.10">
    <property type="match status" value="1"/>
</dbReference>
<dbReference type="EC" id="3.6.1.9" evidence="6"/>
<feature type="site" description="Important for substrate specificity" evidence="6">
    <location>
        <position position="157"/>
    </location>
</feature>
<dbReference type="PANTHER" id="PTHR43213">
    <property type="entry name" value="BIFUNCTIONAL DTTP/UTP PYROPHOSPHATASE/METHYLTRANSFERASE PROTEIN-RELATED"/>
    <property type="match status" value="1"/>
</dbReference>
<organism evidence="7 8">
    <name type="scientific">Candidatus Falkowbacteria bacterium RIFOXYD2_FULL_34_120</name>
    <dbReference type="NCBI Taxonomy" id="1798007"/>
    <lineage>
        <taxon>Bacteria</taxon>
        <taxon>Candidatus Falkowiibacteriota</taxon>
    </lineage>
</organism>
<dbReference type="FunFam" id="3.90.950.10:FF:000005">
    <property type="entry name" value="7-methyl-GTP pyrophosphatase"/>
    <property type="match status" value="1"/>
</dbReference>
<dbReference type="PANTHER" id="PTHR43213:SF5">
    <property type="entry name" value="BIFUNCTIONAL DTTP_UTP PYROPHOSPHATASE_METHYLTRANSFERASE PROTEIN-RELATED"/>
    <property type="match status" value="1"/>
</dbReference>
<dbReference type="InterPro" id="IPR003697">
    <property type="entry name" value="Maf-like"/>
</dbReference>
<sequence length="194" mass="21531">MKNTKQIILASSSPRRRQLLTQVGLKFKVAKSNYEEDMSQKMKPAQMVKTFSLGKARDVAQRYKNAIIVGSDTIVVYNNKKLGKPKSPAEAKKMLKMLSNKAHTVLTGITVINSKTGKTITDYEATKVYFKKLTPSEINNYVKSGEPLDKAGSYGIQELGATIIKKIDGDYFTVVGLPLVKLTKILKKFGIKVL</sequence>
<reference evidence="7 8" key="1">
    <citation type="journal article" date="2016" name="Nat. Commun.">
        <title>Thousands of microbial genomes shed light on interconnected biogeochemical processes in an aquifer system.</title>
        <authorList>
            <person name="Anantharaman K."/>
            <person name="Brown C.T."/>
            <person name="Hug L.A."/>
            <person name="Sharon I."/>
            <person name="Castelle C.J."/>
            <person name="Probst A.J."/>
            <person name="Thomas B.C."/>
            <person name="Singh A."/>
            <person name="Wilkins M.J."/>
            <person name="Karaoz U."/>
            <person name="Brodie E.L."/>
            <person name="Williams K.H."/>
            <person name="Hubbard S.S."/>
            <person name="Banfield J.F."/>
        </authorList>
    </citation>
    <scope>NUCLEOTIDE SEQUENCE [LARGE SCALE GENOMIC DNA]</scope>
</reference>
<comment type="caution">
    <text evidence="6">Lacks conserved residue(s) required for the propagation of feature annotation.</text>
</comment>
<dbReference type="PIRSF" id="PIRSF006305">
    <property type="entry name" value="Maf"/>
    <property type="match status" value="1"/>
</dbReference>
<proteinExistence type="inferred from homology"/>
<comment type="cofactor">
    <cofactor evidence="1 6">
        <name>a divalent metal cation</name>
        <dbReference type="ChEBI" id="CHEBI:60240"/>
    </cofactor>
</comment>